<organism evidence="1 2">
    <name type="scientific">Xanthomonas hortorum pv. vitians</name>
    <dbReference type="NCBI Taxonomy" id="83224"/>
    <lineage>
        <taxon>Bacteria</taxon>
        <taxon>Pseudomonadati</taxon>
        <taxon>Pseudomonadota</taxon>
        <taxon>Gammaproteobacteria</taxon>
        <taxon>Lysobacterales</taxon>
        <taxon>Lysobacteraceae</taxon>
        <taxon>Xanthomonas</taxon>
    </lineage>
</organism>
<dbReference type="EMBL" id="LR828258">
    <property type="protein sequence ID" value="CAD0363585.1"/>
    <property type="molecule type" value="Genomic_DNA"/>
</dbReference>
<geneLocation type="plasmid" evidence="1 2">
    <name>CFBP498_p224</name>
</geneLocation>
<dbReference type="Proteomes" id="UP000515406">
    <property type="component" value="Plasmid CFBP498_p224"/>
</dbReference>
<proteinExistence type="predicted"/>
<dbReference type="EMBL" id="LR828258">
    <property type="protein sequence ID" value="CAD0363588.1"/>
    <property type="molecule type" value="Genomic_DNA"/>
</dbReference>
<reference evidence="1 2" key="1">
    <citation type="submission" date="2020-07" db="EMBL/GenBank/DDBJ databases">
        <authorList>
            <person name="Pothier F. J."/>
        </authorList>
    </citation>
    <scope>NUCLEOTIDE SEQUENCE [LARGE SCALE GENOMIC DNA]</scope>
    <source>
        <strain evidence="1 2">CFBP 498</strain>
        <plasmid evidence="1 2">CFBP498_p224</plasmid>
    </source>
</reference>
<protein>
    <recommendedName>
        <fullName evidence="3">Conjugal transfer protein TraD</fullName>
    </recommendedName>
</protein>
<sequence>MTATSHYHDRIARATKQLAQLQAKELLANQRIELKARQTARREKAKRRQNVADLVFSVDAHVLDDDELAGALLQHLDARKELSVRQAARLRGAARAALPST</sequence>
<evidence type="ECO:0008006" key="3">
    <source>
        <dbReference type="Google" id="ProtNLM"/>
    </source>
</evidence>
<name>A0A6V7FJT0_9XANT</name>
<gene>
    <name evidence="1" type="ORF">CFBP498_49000</name>
</gene>
<accession>A0A6V7FJT0</accession>
<keyword evidence="1" id="KW-0614">Plasmid</keyword>
<evidence type="ECO:0000313" key="1">
    <source>
        <dbReference type="EMBL" id="CAD0363588.1"/>
    </source>
</evidence>
<dbReference type="AlphaFoldDB" id="A0A6V7FJT0"/>
<keyword evidence="2" id="KW-1185">Reference proteome</keyword>
<dbReference type="RefSeq" id="WP_055829085.1">
    <property type="nucleotide sequence ID" value="NZ_JAJTZO010000022.1"/>
</dbReference>
<evidence type="ECO:0000313" key="2">
    <source>
        <dbReference type="Proteomes" id="UP000515406"/>
    </source>
</evidence>